<dbReference type="SUPFAM" id="SSF52540">
    <property type="entry name" value="P-loop containing nucleoside triphosphate hydrolases"/>
    <property type="match status" value="1"/>
</dbReference>
<evidence type="ECO:0000256" key="1">
    <source>
        <dbReference type="ARBA" id="ARBA00022741"/>
    </source>
</evidence>
<dbReference type="PANTHER" id="PTHR11702:SF31">
    <property type="entry name" value="MITOCHONDRIAL RIBOSOME-ASSOCIATED GTPASE 2"/>
    <property type="match status" value="1"/>
</dbReference>
<name>C4JYB1_UNCRE</name>
<dbReference type="GO" id="GO:0003924">
    <property type="term" value="F:GTPase activity"/>
    <property type="evidence" value="ECO:0007669"/>
    <property type="project" value="InterPro"/>
</dbReference>
<dbReference type="PANTHER" id="PTHR11702">
    <property type="entry name" value="DEVELOPMENTALLY REGULATED GTP-BINDING PROTEIN-RELATED"/>
    <property type="match status" value="1"/>
</dbReference>
<dbReference type="GO" id="GO:0042254">
    <property type="term" value="P:ribosome biogenesis"/>
    <property type="evidence" value="ECO:0007669"/>
    <property type="project" value="UniProtKB-UniRule"/>
</dbReference>
<gene>
    <name evidence="5" type="ORF">UREG_07162</name>
</gene>
<keyword evidence="2" id="KW-0342">GTP-binding</keyword>
<dbReference type="KEGG" id="ure:UREG_07162"/>
<evidence type="ECO:0000256" key="2">
    <source>
        <dbReference type="ARBA" id="ARBA00023134"/>
    </source>
</evidence>
<dbReference type="PRINTS" id="PR00326">
    <property type="entry name" value="GTP1OBG"/>
</dbReference>
<dbReference type="VEuPathDB" id="FungiDB:UREG_07162"/>
<feature type="domain" description="Obg" evidence="4">
    <location>
        <begin position="1"/>
        <end position="100"/>
    </location>
</feature>
<dbReference type="Pfam" id="PF01018">
    <property type="entry name" value="GTP1_OBG"/>
    <property type="match status" value="1"/>
</dbReference>
<accession>C4JYB1</accession>
<dbReference type="Proteomes" id="UP000002058">
    <property type="component" value="Unassembled WGS sequence"/>
</dbReference>
<dbReference type="InterPro" id="IPR036726">
    <property type="entry name" value="GTP1_OBG_dom_sf"/>
</dbReference>
<dbReference type="InterPro" id="IPR006169">
    <property type="entry name" value="GTP1_OBG_dom"/>
</dbReference>
<dbReference type="PROSITE" id="PS51883">
    <property type="entry name" value="OBG"/>
    <property type="match status" value="1"/>
</dbReference>
<keyword evidence="6" id="KW-1185">Reference proteome</keyword>
<dbReference type="InterPro" id="IPR045086">
    <property type="entry name" value="OBG_GTPase"/>
</dbReference>
<evidence type="ECO:0000313" key="5">
    <source>
        <dbReference type="EMBL" id="EEP82297.1"/>
    </source>
</evidence>
<dbReference type="Pfam" id="PF01926">
    <property type="entry name" value="MMR_HSR1"/>
    <property type="match status" value="1"/>
</dbReference>
<dbReference type="AlphaFoldDB" id="C4JYB1"/>
<dbReference type="OMA" id="QRMNIAA"/>
<dbReference type="Gene3D" id="3.40.50.300">
    <property type="entry name" value="P-loop containing nucleotide triphosphate hydrolases"/>
    <property type="match status" value="1"/>
</dbReference>
<dbReference type="SUPFAM" id="SSF82051">
    <property type="entry name" value="Obg GTP-binding protein N-terminal domain"/>
    <property type="match status" value="1"/>
</dbReference>
<dbReference type="EMBL" id="CH476619">
    <property type="protein sequence ID" value="EEP82297.1"/>
    <property type="molecule type" value="Genomic_DNA"/>
</dbReference>
<proteinExistence type="predicted"/>
<dbReference type="eggNOG" id="KOG1489">
    <property type="taxonomic scope" value="Eukaryota"/>
</dbReference>
<dbReference type="InterPro" id="IPR031167">
    <property type="entry name" value="G_OBG"/>
</dbReference>
<evidence type="ECO:0008006" key="7">
    <source>
        <dbReference type="Google" id="ProtNLM"/>
    </source>
</evidence>
<dbReference type="GO" id="GO:0005739">
    <property type="term" value="C:mitochondrion"/>
    <property type="evidence" value="ECO:0007669"/>
    <property type="project" value="TreeGrafter"/>
</dbReference>
<feature type="domain" description="OBG-type G" evidence="3">
    <location>
        <begin position="101"/>
        <end position="361"/>
    </location>
</feature>
<dbReference type="CDD" id="cd01898">
    <property type="entry name" value="Obg"/>
    <property type="match status" value="1"/>
</dbReference>
<dbReference type="Gene3D" id="2.70.210.12">
    <property type="entry name" value="GTP1/OBG domain"/>
    <property type="match status" value="1"/>
</dbReference>
<dbReference type="InterPro" id="IPR027417">
    <property type="entry name" value="P-loop_NTPase"/>
</dbReference>
<dbReference type="InParanoid" id="C4JYB1"/>
<keyword evidence="1" id="KW-0547">Nucleotide-binding</keyword>
<protein>
    <recommendedName>
        <fullName evidence="7">OBG-type G domain-containing protein</fullName>
    </recommendedName>
</protein>
<dbReference type="GeneID" id="8440657"/>
<dbReference type="OrthoDB" id="347018at2759"/>
<dbReference type="GO" id="GO:0005525">
    <property type="term" value="F:GTP binding"/>
    <property type="evidence" value="ECO:0007669"/>
    <property type="project" value="UniProtKB-KW"/>
</dbReference>
<evidence type="ECO:0000259" key="4">
    <source>
        <dbReference type="PROSITE" id="PS51883"/>
    </source>
</evidence>
<sequence length="361" mass="39658">MSSKREQWVLYPGAQASDFLTTEFPILQPPQRMNIAATEPPSPIHLDLSQPMDKPMLLAAGAVGGYGNPHFVSRSNPRPIFATRGEDGMSLELELELKLLADVGLVGLPNAGKSTLLRSITNSRARIGNWAFTTLSPNIGTVVLDNLTGRPFTQSKPGAKPRSRFTIADIPGLVEDAHLNKGLGLGFLRHIERAGILAFVVDLSAGDAVQALKGLWRELDEYQVLREQQLNMETEIRSPNPAFNSSCDEPRVIDAYSDDLDSDFAAPIQRTNLPELEVQPVYTKPWFVIGTKADLPETQENFASLRAYLADVERGLVEHPARRQNAWRERIYSIPTSAINAAGVNSIPQTVVQLLDGHHLG</sequence>
<evidence type="ECO:0000259" key="3">
    <source>
        <dbReference type="PROSITE" id="PS51710"/>
    </source>
</evidence>
<reference evidence="6" key="1">
    <citation type="journal article" date="2009" name="Genome Res.">
        <title>Comparative genomic analyses of the human fungal pathogens Coccidioides and their relatives.</title>
        <authorList>
            <person name="Sharpton T.J."/>
            <person name="Stajich J.E."/>
            <person name="Rounsley S.D."/>
            <person name="Gardner M.J."/>
            <person name="Wortman J.R."/>
            <person name="Jordar V.S."/>
            <person name="Maiti R."/>
            <person name="Kodira C.D."/>
            <person name="Neafsey D.E."/>
            <person name="Zeng Q."/>
            <person name="Hung C.-Y."/>
            <person name="McMahan C."/>
            <person name="Muszewska A."/>
            <person name="Grynberg M."/>
            <person name="Mandel M.A."/>
            <person name="Kellner E.M."/>
            <person name="Barker B.M."/>
            <person name="Galgiani J.N."/>
            <person name="Orbach M.J."/>
            <person name="Kirkland T.N."/>
            <person name="Cole G.T."/>
            <person name="Henn M.R."/>
            <person name="Birren B.W."/>
            <person name="Taylor J.W."/>
        </authorList>
    </citation>
    <scope>NUCLEOTIDE SEQUENCE [LARGE SCALE GENOMIC DNA]</scope>
    <source>
        <strain evidence="6">UAMH 1704</strain>
    </source>
</reference>
<dbReference type="HOGENOM" id="CLU_065643_0_0_1"/>
<dbReference type="RefSeq" id="XP_002582389.1">
    <property type="nucleotide sequence ID" value="XM_002582343.1"/>
</dbReference>
<dbReference type="PROSITE" id="PS51710">
    <property type="entry name" value="G_OBG"/>
    <property type="match status" value="1"/>
</dbReference>
<evidence type="ECO:0000313" key="6">
    <source>
        <dbReference type="Proteomes" id="UP000002058"/>
    </source>
</evidence>
<dbReference type="InterPro" id="IPR006073">
    <property type="entry name" value="GTP-bd"/>
</dbReference>
<organism evidence="5 6">
    <name type="scientific">Uncinocarpus reesii (strain UAMH 1704)</name>
    <dbReference type="NCBI Taxonomy" id="336963"/>
    <lineage>
        <taxon>Eukaryota</taxon>
        <taxon>Fungi</taxon>
        <taxon>Dikarya</taxon>
        <taxon>Ascomycota</taxon>
        <taxon>Pezizomycotina</taxon>
        <taxon>Eurotiomycetes</taxon>
        <taxon>Eurotiomycetidae</taxon>
        <taxon>Onygenales</taxon>
        <taxon>Onygenaceae</taxon>
        <taxon>Uncinocarpus</taxon>
    </lineage>
</organism>
<dbReference type="STRING" id="336963.C4JYB1"/>